<sequence>MKKILIIDDDPNIAELLSLYLQKEGYETKEVYTGLAGVEAFCLYNPSLVLLDLMLPELDGYDVCKEIRKISKIPVIMLTAKGDVFDKVLGLELGADDYIAKPFDPKELIARVKAVLRRTTALTQENLTNRIELDNLIIDKNNYSIMYNDETLELPPKEFELFYFLASNPRQVFTREQLLAKIWSYDFRGDTRTVDVHIKRLRDKFKGEKSWEIKTVWGVGYKLE</sequence>
<organism evidence="1 2">
    <name type="scientific">Candidatus Epulonipiscium fishelsonii</name>
    <dbReference type="NCBI Taxonomy" id="77094"/>
    <lineage>
        <taxon>Bacteria</taxon>
        <taxon>Bacillati</taxon>
        <taxon>Bacillota</taxon>
        <taxon>Clostridia</taxon>
        <taxon>Lachnospirales</taxon>
        <taxon>Lachnospiraceae</taxon>
        <taxon>Candidatus Epulonipiscium</taxon>
    </lineage>
</organism>
<comment type="caution">
    <text evidence="1">The sequence shown here is derived from an EMBL/GenBank/DDBJ whole genome shotgun (WGS) entry which is preliminary data.</text>
</comment>
<accession>A0ACC8XIG8</accession>
<protein>
    <submittedName>
        <fullName evidence="1">DNA-binding response regulator</fullName>
    </submittedName>
</protein>
<dbReference type="EMBL" id="LJHD01000064">
    <property type="protein sequence ID" value="ONI45381.1"/>
    <property type="molecule type" value="Genomic_DNA"/>
</dbReference>
<evidence type="ECO:0000313" key="2">
    <source>
        <dbReference type="Proteomes" id="UP000188637"/>
    </source>
</evidence>
<gene>
    <name evidence="1" type="ORF">AN640_04665</name>
</gene>
<keyword evidence="1" id="KW-0238">DNA-binding</keyword>
<evidence type="ECO:0000313" key="1">
    <source>
        <dbReference type="EMBL" id="ONI45381.1"/>
    </source>
</evidence>
<proteinExistence type="predicted"/>
<keyword evidence="2" id="KW-1185">Reference proteome</keyword>
<reference evidence="1" key="1">
    <citation type="submission" date="2016-08" db="EMBL/GenBank/DDBJ databases">
        <authorList>
            <person name="Ngugi D.K."/>
            <person name="Miyake S."/>
            <person name="Stingl U."/>
        </authorList>
    </citation>
    <scope>NUCLEOTIDE SEQUENCE</scope>
    <source>
        <strain evidence="1">SCG-D08WGA-EpuloA1</strain>
    </source>
</reference>
<name>A0ACC8XIG8_9FIRM</name>
<dbReference type="Proteomes" id="UP000188637">
    <property type="component" value="Unassembled WGS sequence"/>
</dbReference>